<comment type="subcellular location">
    <subcellularLocation>
        <location evidence="1">Membrane</location>
        <topology evidence="1">Multi-pass membrane protein</topology>
    </subcellularLocation>
</comment>
<dbReference type="InterPro" id="IPR052556">
    <property type="entry name" value="PolySynth_Transporter"/>
</dbReference>
<evidence type="ECO:0000256" key="4">
    <source>
        <dbReference type="ARBA" id="ARBA00023136"/>
    </source>
</evidence>
<feature type="transmembrane region" description="Helical" evidence="5">
    <location>
        <begin position="322"/>
        <end position="342"/>
    </location>
</feature>
<evidence type="ECO:0000256" key="5">
    <source>
        <dbReference type="SAM" id="Phobius"/>
    </source>
</evidence>
<protein>
    <submittedName>
        <fullName evidence="6">Polysaccharide biosynthesis protein</fullName>
    </submittedName>
</protein>
<dbReference type="RefSeq" id="WP_007708106.1">
    <property type="nucleotide sequence ID" value="NZ_AJKW01000009.1"/>
</dbReference>
<name>A0ABY1W104_9ENTR</name>
<dbReference type="PANTHER" id="PTHR43424">
    <property type="entry name" value="LOCUS PUTATIVE PROTEIN 1-RELATED"/>
    <property type="match status" value="1"/>
</dbReference>
<feature type="transmembrane region" description="Helical" evidence="5">
    <location>
        <begin position="166"/>
        <end position="187"/>
    </location>
</feature>
<organism evidence="6 7">
    <name type="scientific">Cronobacter universalis NCTC 9529</name>
    <dbReference type="NCBI Taxonomy" id="1074000"/>
    <lineage>
        <taxon>Bacteria</taxon>
        <taxon>Pseudomonadati</taxon>
        <taxon>Pseudomonadota</taxon>
        <taxon>Gammaproteobacteria</taxon>
        <taxon>Enterobacterales</taxon>
        <taxon>Enterobacteriaceae</taxon>
        <taxon>Cronobacter</taxon>
    </lineage>
</organism>
<keyword evidence="3 5" id="KW-1133">Transmembrane helix</keyword>
<feature type="transmembrane region" description="Helical" evidence="5">
    <location>
        <begin position="78"/>
        <end position="101"/>
    </location>
</feature>
<keyword evidence="7" id="KW-1185">Reference proteome</keyword>
<feature type="transmembrane region" description="Helical" evidence="5">
    <location>
        <begin position="107"/>
        <end position="128"/>
    </location>
</feature>
<feature type="transmembrane region" description="Helical" evidence="5">
    <location>
        <begin position="354"/>
        <end position="373"/>
    </location>
</feature>
<gene>
    <name evidence="6" type="ORF">NCTC9529_01651</name>
</gene>
<evidence type="ECO:0000256" key="2">
    <source>
        <dbReference type="ARBA" id="ARBA00022692"/>
    </source>
</evidence>
<evidence type="ECO:0000256" key="1">
    <source>
        <dbReference type="ARBA" id="ARBA00004141"/>
    </source>
</evidence>
<feature type="transmembrane region" description="Helical" evidence="5">
    <location>
        <begin position="9"/>
        <end position="31"/>
    </location>
</feature>
<comment type="caution">
    <text evidence="6">The sequence shown here is derived from an EMBL/GenBank/DDBJ whole genome shotgun (WGS) entry which is preliminary data.</text>
</comment>
<sequence>MLTKTQNNFLWMITEKSIGVVGLFFINALVAKYLGPAVIGQMAIATAIFQIVQVAGVFGSDSIFYKRISTNLKSGIELMMPVFLLRSAIFIFFASACMMFLNAKMDLTGMILALSICLAYYFYTIDTYTSFNESLLNSRINALANVTGLIAGLVARALMVKYKAPIILFGLPLVIISAIPYFLKLYLFRKQYENKGTMKHKALRKRFFHLSCAGSILVIPSVIASIYPRLNIMVISFLYGNHDVGIYSVSQTLATSWSFILLSLLTSCLPSIFQDKNYPKIINLGARLHLNIILLSIPVMLLMTPLISFLIVYIYGGSYKGSITPCILLCFATVLSTLGMASSKIIIKLSGYRFLLYKTICILFLSLVLSYLFSLRYGLIGAASAVIITEVCSLTVINYLFMQGFILSVHIEMLKMIYERIRNFSGVVRLDKSN</sequence>
<evidence type="ECO:0000313" key="6">
    <source>
        <dbReference type="EMBL" id="STD05338.1"/>
    </source>
</evidence>
<evidence type="ECO:0000313" key="7">
    <source>
        <dbReference type="Proteomes" id="UP000254849"/>
    </source>
</evidence>
<dbReference type="EMBL" id="UFYH01000001">
    <property type="protein sequence ID" value="STD05338.1"/>
    <property type="molecule type" value="Genomic_DNA"/>
</dbReference>
<dbReference type="InterPro" id="IPR002797">
    <property type="entry name" value="Polysacc_synth"/>
</dbReference>
<keyword evidence="2 5" id="KW-0812">Transmembrane</keyword>
<feature type="transmembrane region" description="Helical" evidence="5">
    <location>
        <begin position="290"/>
        <end position="316"/>
    </location>
</feature>
<accession>A0ABY1W104</accession>
<evidence type="ECO:0000256" key="3">
    <source>
        <dbReference type="ARBA" id="ARBA00022989"/>
    </source>
</evidence>
<feature type="transmembrane region" description="Helical" evidence="5">
    <location>
        <begin position="140"/>
        <end position="160"/>
    </location>
</feature>
<feature type="transmembrane region" description="Helical" evidence="5">
    <location>
        <begin position="379"/>
        <end position="401"/>
    </location>
</feature>
<feature type="transmembrane region" description="Helical" evidence="5">
    <location>
        <begin position="207"/>
        <end position="227"/>
    </location>
</feature>
<keyword evidence="4 5" id="KW-0472">Membrane</keyword>
<dbReference type="PANTHER" id="PTHR43424:SF1">
    <property type="entry name" value="LOCUS PUTATIVE PROTEIN 1-RELATED"/>
    <property type="match status" value="1"/>
</dbReference>
<proteinExistence type="predicted"/>
<feature type="transmembrane region" description="Helical" evidence="5">
    <location>
        <begin position="37"/>
        <end position="58"/>
    </location>
</feature>
<reference evidence="6 7" key="1">
    <citation type="submission" date="2018-06" db="EMBL/GenBank/DDBJ databases">
        <authorList>
            <consortium name="Pathogen Informatics"/>
            <person name="Doyle S."/>
        </authorList>
    </citation>
    <scope>NUCLEOTIDE SEQUENCE [LARGE SCALE GENOMIC DNA]</scope>
    <source>
        <strain evidence="7">NCTC 9529</strain>
    </source>
</reference>
<feature type="transmembrane region" description="Helical" evidence="5">
    <location>
        <begin position="247"/>
        <end position="269"/>
    </location>
</feature>
<dbReference type="Pfam" id="PF01943">
    <property type="entry name" value="Polysacc_synt"/>
    <property type="match status" value="1"/>
</dbReference>
<dbReference type="Proteomes" id="UP000254849">
    <property type="component" value="Unassembled WGS sequence"/>
</dbReference>